<proteinExistence type="predicted"/>
<protein>
    <submittedName>
        <fullName evidence="1">Uncharacterized protein</fullName>
    </submittedName>
</protein>
<evidence type="ECO:0000313" key="1">
    <source>
        <dbReference type="EMBL" id="KIL70671.1"/>
    </source>
</evidence>
<dbReference type="Proteomes" id="UP000054549">
    <property type="component" value="Unassembled WGS sequence"/>
</dbReference>
<organism evidence="1 2">
    <name type="scientific">Amanita muscaria (strain Koide BX008)</name>
    <dbReference type="NCBI Taxonomy" id="946122"/>
    <lineage>
        <taxon>Eukaryota</taxon>
        <taxon>Fungi</taxon>
        <taxon>Dikarya</taxon>
        <taxon>Basidiomycota</taxon>
        <taxon>Agaricomycotina</taxon>
        <taxon>Agaricomycetes</taxon>
        <taxon>Agaricomycetidae</taxon>
        <taxon>Agaricales</taxon>
        <taxon>Pluteineae</taxon>
        <taxon>Amanitaceae</taxon>
        <taxon>Amanita</taxon>
    </lineage>
</organism>
<feature type="non-terminal residue" evidence="1">
    <location>
        <position position="69"/>
    </location>
</feature>
<evidence type="ECO:0000313" key="2">
    <source>
        <dbReference type="Proteomes" id="UP000054549"/>
    </source>
</evidence>
<name>A0A0C2XM98_AMAMK</name>
<accession>A0A0C2XM98</accession>
<sequence>MLLSSWHAQLRIIRTYVSAIPARLLLGTFSCPVSPSPFNEVIPNLLHTKLTEFKFAGKTRIFVGSSKSV</sequence>
<dbReference type="AlphaFoldDB" id="A0A0C2XM98"/>
<reference evidence="1 2" key="1">
    <citation type="submission" date="2014-04" db="EMBL/GenBank/DDBJ databases">
        <title>Evolutionary Origins and Diversification of the Mycorrhizal Mutualists.</title>
        <authorList>
            <consortium name="DOE Joint Genome Institute"/>
            <consortium name="Mycorrhizal Genomics Consortium"/>
            <person name="Kohler A."/>
            <person name="Kuo A."/>
            <person name="Nagy L.G."/>
            <person name="Floudas D."/>
            <person name="Copeland A."/>
            <person name="Barry K.W."/>
            <person name="Cichocki N."/>
            <person name="Veneault-Fourrey C."/>
            <person name="LaButti K."/>
            <person name="Lindquist E.A."/>
            <person name="Lipzen A."/>
            <person name="Lundell T."/>
            <person name="Morin E."/>
            <person name="Murat C."/>
            <person name="Riley R."/>
            <person name="Ohm R."/>
            <person name="Sun H."/>
            <person name="Tunlid A."/>
            <person name="Henrissat B."/>
            <person name="Grigoriev I.V."/>
            <person name="Hibbett D.S."/>
            <person name="Martin F."/>
        </authorList>
    </citation>
    <scope>NUCLEOTIDE SEQUENCE [LARGE SCALE GENOMIC DNA]</scope>
    <source>
        <strain evidence="1 2">Koide BX008</strain>
    </source>
</reference>
<gene>
    <name evidence="1" type="ORF">M378DRAFT_155607</name>
</gene>
<dbReference type="InParanoid" id="A0A0C2XM98"/>
<dbReference type="EMBL" id="KN818223">
    <property type="protein sequence ID" value="KIL70671.1"/>
    <property type="molecule type" value="Genomic_DNA"/>
</dbReference>
<keyword evidence="2" id="KW-1185">Reference proteome</keyword>
<dbReference type="HOGENOM" id="CLU_2782639_0_0_1"/>